<dbReference type="PANTHER" id="PTHR20875">
    <property type="entry name" value="EF-HAND CALCIUM-BINDING DOMAIN-CONTAINING PROTEIN 6-RELATED"/>
    <property type="match status" value="1"/>
</dbReference>
<dbReference type="SUPFAM" id="SSF47473">
    <property type="entry name" value="EF-hand"/>
    <property type="match status" value="3"/>
</dbReference>
<dbReference type="OMA" id="CVRYRDF"/>
<dbReference type="EMBL" id="JRES01001160">
    <property type="protein sequence ID" value="KNC24966.1"/>
    <property type="molecule type" value="Genomic_DNA"/>
</dbReference>
<organism evidence="2 3">
    <name type="scientific">Lucilia cuprina</name>
    <name type="common">Green bottle fly</name>
    <name type="synonym">Australian sheep blowfly</name>
    <dbReference type="NCBI Taxonomy" id="7375"/>
    <lineage>
        <taxon>Eukaryota</taxon>
        <taxon>Metazoa</taxon>
        <taxon>Ecdysozoa</taxon>
        <taxon>Arthropoda</taxon>
        <taxon>Hexapoda</taxon>
        <taxon>Insecta</taxon>
        <taxon>Pterygota</taxon>
        <taxon>Neoptera</taxon>
        <taxon>Endopterygota</taxon>
        <taxon>Diptera</taxon>
        <taxon>Brachycera</taxon>
        <taxon>Muscomorpha</taxon>
        <taxon>Oestroidea</taxon>
        <taxon>Calliphoridae</taxon>
        <taxon>Luciliinae</taxon>
        <taxon>Lucilia</taxon>
    </lineage>
</organism>
<dbReference type="Gene3D" id="1.10.238.10">
    <property type="entry name" value="EF-hand"/>
    <property type="match status" value="2"/>
</dbReference>
<dbReference type="AlphaFoldDB" id="A0A0L0BYC0"/>
<dbReference type="PANTHER" id="PTHR20875:SF0">
    <property type="entry name" value="GH12158P"/>
    <property type="match status" value="1"/>
</dbReference>
<gene>
    <name evidence="2" type="ORF">FF38_11847</name>
</gene>
<keyword evidence="3" id="KW-1185">Reference proteome</keyword>
<reference evidence="2 3" key="1">
    <citation type="journal article" date="2015" name="Nat. Commun.">
        <title>Lucilia cuprina genome unlocks parasitic fly biology to underpin future interventions.</title>
        <authorList>
            <person name="Anstead C.A."/>
            <person name="Korhonen P.K."/>
            <person name="Young N.D."/>
            <person name="Hall R.S."/>
            <person name="Jex A.R."/>
            <person name="Murali S.C."/>
            <person name="Hughes D.S."/>
            <person name="Lee S.F."/>
            <person name="Perry T."/>
            <person name="Stroehlein A.J."/>
            <person name="Ansell B.R."/>
            <person name="Breugelmans B."/>
            <person name="Hofmann A."/>
            <person name="Qu J."/>
            <person name="Dugan S."/>
            <person name="Lee S.L."/>
            <person name="Chao H."/>
            <person name="Dinh H."/>
            <person name="Han Y."/>
            <person name="Doddapaneni H.V."/>
            <person name="Worley K.C."/>
            <person name="Muzny D.M."/>
            <person name="Ioannidis P."/>
            <person name="Waterhouse R.M."/>
            <person name="Zdobnov E.M."/>
            <person name="James P.J."/>
            <person name="Bagnall N.H."/>
            <person name="Kotze A.C."/>
            <person name="Gibbs R.A."/>
            <person name="Richards S."/>
            <person name="Batterham P."/>
            <person name="Gasser R.B."/>
        </authorList>
    </citation>
    <scope>NUCLEOTIDE SEQUENCE [LARGE SCALE GENOMIC DNA]</scope>
    <source>
        <strain evidence="2 3">LS</strain>
        <tissue evidence="2">Full body</tissue>
    </source>
</reference>
<evidence type="ECO:0000313" key="3">
    <source>
        <dbReference type="Proteomes" id="UP000037069"/>
    </source>
</evidence>
<dbReference type="InterPro" id="IPR052603">
    <property type="entry name" value="EFCB6"/>
</dbReference>
<evidence type="ECO:0000259" key="1">
    <source>
        <dbReference type="PROSITE" id="PS50222"/>
    </source>
</evidence>
<dbReference type="InterPro" id="IPR011992">
    <property type="entry name" value="EF-hand-dom_pair"/>
</dbReference>
<feature type="domain" description="EF-hand" evidence="1">
    <location>
        <begin position="641"/>
        <end position="676"/>
    </location>
</feature>
<name>A0A0L0BYC0_LUCCU</name>
<comment type="caution">
    <text evidence="2">The sequence shown here is derived from an EMBL/GenBank/DDBJ whole genome shotgun (WGS) entry which is preliminary data.</text>
</comment>
<proteinExistence type="predicted"/>
<dbReference type="STRING" id="7375.A0A0L0BYC0"/>
<protein>
    <recommendedName>
        <fullName evidence="1">EF-hand domain-containing protein</fullName>
    </recommendedName>
</protein>
<evidence type="ECO:0000313" key="2">
    <source>
        <dbReference type="EMBL" id="KNC24966.1"/>
    </source>
</evidence>
<dbReference type="InterPro" id="IPR002048">
    <property type="entry name" value="EF_hand_dom"/>
</dbReference>
<accession>A0A0L0BYC0</accession>
<dbReference type="PROSITE" id="PS50222">
    <property type="entry name" value="EF_HAND_2"/>
    <property type="match status" value="1"/>
</dbReference>
<sequence>MDDDKRQDLNLNEIWKACRKIQDAIFRYGFNICEDFCIHDPAGKGLISESLFSGILGKYKNIVGLSDFELREVTDYFRLRDGRVVYKEFCKVVCGENNDKKLEKGLASGLEWNDTLHVNVIERPEDRRQLCLILIKIAQILNLPLMPYFQDYELISQNEGTVTVSHFSRVLHFMKIPLSDNDFLLLLKRYMKDSYLINYVAFVKHIQNILNYLKEKKLTDNAMQIVNSFPGKLIDLELPKLPAIDGTSMAQGIFKDICNHSTESKNICDIIFCLQKHVHTKRIRIHEFLEGFDLLHTGTVTVNQFERALYNMGIGKYLTQREFRMLCERYIDPVDTNRIMWRRFEDEMDRVFTVKFLEKTPLQKVESPPPYIQDMPRTGSLDWQQATTTTRESCEEALRKIQLRIQNRRLYMHPFFRSYDKLNCGHVPCKIANQIFVTNGILLSNDELNALIDRYGNELGFNYTKFLEDADPAEYAVPKLSAVNTIHADCAIVNDSRPRIDAESEEDIIKLLTKAKRQAVTKSIRVIDFLQDYDRHREGEILEVDFRRGIDNANIKLSVEEMDTLCNIFRSPKRACCVLYRDFCRSLDEIFIQLETQTGDNEVTAIPLLHLANLDCVECFLNFEERTICSQALMKLARQPDEISNLSSVFKDFDRENCGTIHKNQLMRALTMRDMHYMISSREFDVIFKCFGVQRGIHLEFNYREFLNILNVLYQTGQMKRNY</sequence>
<dbReference type="OrthoDB" id="272072at2759"/>
<dbReference type="GO" id="GO:0005509">
    <property type="term" value="F:calcium ion binding"/>
    <property type="evidence" value="ECO:0007669"/>
    <property type="project" value="InterPro"/>
</dbReference>
<dbReference type="Proteomes" id="UP000037069">
    <property type="component" value="Unassembled WGS sequence"/>
</dbReference>